<comment type="caution">
    <text evidence="1">The sequence shown here is derived from an EMBL/GenBank/DDBJ whole genome shotgun (WGS) entry which is preliminary data.</text>
</comment>
<evidence type="ECO:0000313" key="2">
    <source>
        <dbReference type="Proteomes" id="UP000479710"/>
    </source>
</evidence>
<evidence type="ECO:0000313" key="1">
    <source>
        <dbReference type="EMBL" id="KAF0895369.1"/>
    </source>
</evidence>
<dbReference type="EMBL" id="SPHZ02000010">
    <property type="protein sequence ID" value="KAF0895369.1"/>
    <property type="molecule type" value="Genomic_DNA"/>
</dbReference>
<gene>
    <name evidence="1" type="ORF">E2562_012400</name>
</gene>
<proteinExistence type="predicted"/>
<protein>
    <submittedName>
        <fullName evidence="1">Uncharacterized protein</fullName>
    </submittedName>
</protein>
<organism evidence="1 2">
    <name type="scientific">Oryza meyeriana var. granulata</name>
    <dbReference type="NCBI Taxonomy" id="110450"/>
    <lineage>
        <taxon>Eukaryota</taxon>
        <taxon>Viridiplantae</taxon>
        <taxon>Streptophyta</taxon>
        <taxon>Embryophyta</taxon>
        <taxon>Tracheophyta</taxon>
        <taxon>Spermatophyta</taxon>
        <taxon>Magnoliopsida</taxon>
        <taxon>Liliopsida</taxon>
        <taxon>Poales</taxon>
        <taxon>Poaceae</taxon>
        <taxon>BOP clade</taxon>
        <taxon>Oryzoideae</taxon>
        <taxon>Oryzeae</taxon>
        <taxon>Oryzinae</taxon>
        <taxon>Oryza</taxon>
        <taxon>Oryza meyeriana</taxon>
    </lineage>
</organism>
<name>A0A6G1C556_9ORYZ</name>
<sequence>MGHSGKSVTEFLLAHRIIPSKELRANDRASERIATHLPLHVPPPVVAPGSAQSRLLRNPCVAAVRGGGQSRAPSAVAASRGSARSQRCPVAAAAVAAATHGNGAHLRRRAGWSLHDSSAIFSRSSKLIFHGFPTVWDGRNIAFKQLKGKWDDNFEHVFSFKVEVEKTNPGNLVDIEYEQVGKKMRFTRICKRMLELEGSIELVACPAPSPVALTEKGNAKKLKVVRQKPCLNGVP</sequence>
<reference evidence="1 2" key="1">
    <citation type="submission" date="2019-11" db="EMBL/GenBank/DDBJ databases">
        <title>Whole genome sequence of Oryza granulata.</title>
        <authorList>
            <person name="Li W."/>
        </authorList>
    </citation>
    <scope>NUCLEOTIDE SEQUENCE [LARGE SCALE GENOMIC DNA]</scope>
    <source>
        <strain evidence="2">cv. Menghai</strain>
        <tissue evidence="1">Leaf</tissue>
    </source>
</reference>
<dbReference type="OrthoDB" id="683469at2759"/>
<dbReference type="Proteomes" id="UP000479710">
    <property type="component" value="Unassembled WGS sequence"/>
</dbReference>
<keyword evidence="2" id="KW-1185">Reference proteome</keyword>
<accession>A0A6G1C556</accession>
<dbReference type="AlphaFoldDB" id="A0A6G1C556"/>